<dbReference type="EMBL" id="CP139368">
    <property type="protein sequence ID" value="WPR90068.1"/>
    <property type="molecule type" value="Genomic_DNA"/>
</dbReference>
<sequence length="283" mass="31018">MSDRAEPRQHGNTFGFVAWRGASTVMSAPHAHNDIEINYCSSALVYASAGRVTTLPADTPCAFWGAKPHQLLQIDDGHLMSFATVPLALFMSWRLPETVKDGLLRGAVLVGPADARSGEWARQFDRWTGDLALSHLVTRRAAELEVEALMHRMSRGSWLETAPARARSSVDLDRAARMATFIAENSTHDIHVADVARVVHLHPNRAASIFRAVFGASVTAYLGQIRVAEAQRLLLTTDLNSAAVATTAGFQSLSSFHETFAKICGTTPTQWRRLHVAREPVVR</sequence>
<reference evidence="5 6" key="1">
    <citation type="submission" date="2023-11" db="EMBL/GenBank/DDBJ databases">
        <title>Genome sequence of Microbacterium rhizosphaerae KACC 19337.</title>
        <authorList>
            <person name="Choi H."/>
            <person name="Kim S."/>
            <person name="Kim Y."/>
            <person name="Kwon S.-W."/>
            <person name="Heo J."/>
        </authorList>
    </citation>
    <scope>NUCLEOTIDE SEQUENCE [LARGE SCALE GENOMIC DNA]</scope>
    <source>
        <strain evidence="5 6">KACC 19337</strain>
    </source>
</reference>
<dbReference type="RefSeq" id="WP_320942781.1">
    <property type="nucleotide sequence ID" value="NZ_BAABEU010000003.1"/>
</dbReference>
<keyword evidence="3" id="KW-0804">Transcription</keyword>
<dbReference type="InterPro" id="IPR050204">
    <property type="entry name" value="AraC_XylS_family_regulators"/>
</dbReference>
<dbReference type="PANTHER" id="PTHR46796:SF6">
    <property type="entry name" value="ARAC SUBFAMILY"/>
    <property type="match status" value="1"/>
</dbReference>
<name>A0ABZ0SLS6_9MICO</name>
<evidence type="ECO:0000256" key="3">
    <source>
        <dbReference type="ARBA" id="ARBA00023163"/>
    </source>
</evidence>
<accession>A0ABZ0SLS6</accession>
<dbReference type="Proteomes" id="UP001323798">
    <property type="component" value="Chromosome"/>
</dbReference>
<keyword evidence="1" id="KW-0805">Transcription regulation</keyword>
<dbReference type="InterPro" id="IPR018060">
    <property type="entry name" value="HTH_AraC"/>
</dbReference>
<dbReference type="SMART" id="SM00342">
    <property type="entry name" value="HTH_ARAC"/>
    <property type="match status" value="1"/>
</dbReference>
<evidence type="ECO:0000256" key="2">
    <source>
        <dbReference type="ARBA" id="ARBA00023125"/>
    </source>
</evidence>
<evidence type="ECO:0000313" key="5">
    <source>
        <dbReference type="EMBL" id="WPR90068.1"/>
    </source>
</evidence>
<proteinExistence type="predicted"/>
<dbReference type="Gene3D" id="1.10.10.60">
    <property type="entry name" value="Homeodomain-like"/>
    <property type="match status" value="1"/>
</dbReference>
<dbReference type="SUPFAM" id="SSF46689">
    <property type="entry name" value="Homeodomain-like"/>
    <property type="match status" value="1"/>
</dbReference>
<dbReference type="PROSITE" id="PS01124">
    <property type="entry name" value="HTH_ARAC_FAMILY_2"/>
    <property type="match status" value="1"/>
</dbReference>
<dbReference type="Pfam" id="PF12833">
    <property type="entry name" value="HTH_18"/>
    <property type="match status" value="1"/>
</dbReference>
<protein>
    <submittedName>
        <fullName evidence="5">Helix-turn-helix domain-containing protein</fullName>
    </submittedName>
</protein>
<gene>
    <name evidence="5" type="ORF">SM116_01925</name>
</gene>
<keyword evidence="2" id="KW-0238">DNA-binding</keyword>
<dbReference type="InterPro" id="IPR009057">
    <property type="entry name" value="Homeodomain-like_sf"/>
</dbReference>
<dbReference type="PANTHER" id="PTHR46796">
    <property type="entry name" value="HTH-TYPE TRANSCRIPTIONAL ACTIVATOR RHAS-RELATED"/>
    <property type="match status" value="1"/>
</dbReference>
<keyword evidence="6" id="KW-1185">Reference proteome</keyword>
<feature type="domain" description="HTH araC/xylS-type" evidence="4">
    <location>
        <begin position="176"/>
        <end position="274"/>
    </location>
</feature>
<evidence type="ECO:0000256" key="1">
    <source>
        <dbReference type="ARBA" id="ARBA00023015"/>
    </source>
</evidence>
<evidence type="ECO:0000259" key="4">
    <source>
        <dbReference type="PROSITE" id="PS01124"/>
    </source>
</evidence>
<evidence type="ECO:0000313" key="6">
    <source>
        <dbReference type="Proteomes" id="UP001323798"/>
    </source>
</evidence>
<organism evidence="5 6">
    <name type="scientific">Microbacterium rhizosphaerae</name>
    <dbReference type="NCBI Taxonomy" id="1678237"/>
    <lineage>
        <taxon>Bacteria</taxon>
        <taxon>Bacillati</taxon>
        <taxon>Actinomycetota</taxon>
        <taxon>Actinomycetes</taxon>
        <taxon>Micrococcales</taxon>
        <taxon>Microbacteriaceae</taxon>
        <taxon>Microbacterium</taxon>
    </lineage>
</organism>